<name>K9WRG4_9CYAN</name>
<dbReference type="AlphaFoldDB" id="K9WRG4"/>
<reference evidence="1 2" key="1">
    <citation type="submission" date="2012-06" db="EMBL/GenBank/DDBJ databases">
        <title>Finished plasmid 8 of genome of Microcoleus sp. PCC 7113.</title>
        <authorList>
            <consortium name="US DOE Joint Genome Institute"/>
            <person name="Gugger M."/>
            <person name="Coursin T."/>
            <person name="Rippka R."/>
            <person name="Tandeau De Marsac N."/>
            <person name="Huntemann M."/>
            <person name="Wei C.-L."/>
            <person name="Han J."/>
            <person name="Detter J.C."/>
            <person name="Han C."/>
            <person name="Tapia R."/>
            <person name="Chen A."/>
            <person name="Kyrpides N."/>
            <person name="Mavromatis K."/>
            <person name="Markowitz V."/>
            <person name="Szeto E."/>
            <person name="Ivanova N."/>
            <person name="Pagani I."/>
            <person name="Pati A."/>
            <person name="Goodwin L."/>
            <person name="Nordberg H.P."/>
            <person name="Cantor M.N."/>
            <person name="Hua S.X."/>
            <person name="Woyke T."/>
            <person name="Kerfeld C.A."/>
        </authorList>
    </citation>
    <scope>NUCLEOTIDE SEQUENCE [LARGE SCALE GENOMIC DNA]</scope>
    <source>
        <strain evidence="1 2">PCC 7113</strain>
        <plasmid evidence="1 2">pMIC7113.08</plasmid>
    </source>
</reference>
<dbReference type="KEGG" id="mic:Mic7113_6817"/>
<evidence type="ECO:0000313" key="2">
    <source>
        <dbReference type="Proteomes" id="UP000010471"/>
    </source>
</evidence>
<dbReference type="HOGENOM" id="CLU_2260532_0_0_3"/>
<keyword evidence="1" id="KW-0614">Plasmid</keyword>
<evidence type="ECO:0000313" key="1">
    <source>
        <dbReference type="EMBL" id="AFZ22374.1"/>
    </source>
</evidence>
<dbReference type="RefSeq" id="WP_015186364.1">
    <property type="nucleotide sequence ID" value="NC_019743.1"/>
</dbReference>
<keyword evidence="2" id="KW-1185">Reference proteome</keyword>
<proteinExistence type="predicted"/>
<sequence length="103" mass="11544">MSSLESPDLNSPLILPNPEQFRQYGSLFFVQVFLDTDDSGDIQHQIQQGLAIERTLASFCKGEISLAEFFDLAEIHLGADQIDQYVDEVCDGLEENLQPLILV</sequence>
<accession>K9WRG4</accession>
<dbReference type="EMBL" id="CP003638">
    <property type="protein sequence ID" value="AFZ22374.1"/>
    <property type="molecule type" value="Genomic_DNA"/>
</dbReference>
<protein>
    <submittedName>
        <fullName evidence="1">Uncharacterized protein</fullName>
    </submittedName>
</protein>
<organism evidence="1 2">
    <name type="scientific">Allocoleopsis franciscana PCC 7113</name>
    <dbReference type="NCBI Taxonomy" id="1173027"/>
    <lineage>
        <taxon>Bacteria</taxon>
        <taxon>Bacillati</taxon>
        <taxon>Cyanobacteriota</taxon>
        <taxon>Cyanophyceae</taxon>
        <taxon>Coleofasciculales</taxon>
        <taxon>Coleofasciculaceae</taxon>
        <taxon>Allocoleopsis</taxon>
        <taxon>Allocoleopsis franciscana</taxon>
    </lineage>
</organism>
<gene>
    <name evidence="1" type="ORF">Mic7113_6817</name>
</gene>
<geneLocation type="plasmid" evidence="1 2">
    <name>pMIC7113.08</name>
</geneLocation>
<dbReference type="Proteomes" id="UP000010471">
    <property type="component" value="Plasmid pMIC7113.08"/>
</dbReference>